<dbReference type="InterPro" id="IPR004888">
    <property type="entry name" value="Glycoside_hydrolase_63"/>
</dbReference>
<reference evidence="7 8" key="1">
    <citation type="submission" date="2020-08" db="EMBL/GenBank/DDBJ databases">
        <title>Genomic Encyclopedia of Type Strains, Phase IV (KMG-IV): sequencing the most valuable type-strain genomes for metagenomic binning, comparative biology and taxonomic classification.</title>
        <authorList>
            <person name="Goeker M."/>
        </authorList>
    </citation>
    <scope>NUCLEOTIDE SEQUENCE [LARGE SCALE GENOMIC DNA]</scope>
    <source>
        <strain evidence="7 8">YIM 65646</strain>
    </source>
</reference>
<dbReference type="RefSeq" id="WP_184791742.1">
    <property type="nucleotide sequence ID" value="NZ_BONT01000060.1"/>
</dbReference>
<evidence type="ECO:0000313" key="8">
    <source>
        <dbReference type="Proteomes" id="UP000548476"/>
    </source>
</evidence>
<comment type="caution">
    <text evidence="7">The sequence shown here is derived from an EMBL/GenBank/DDBJ whole genome shotgun (WGS) entry which is preliminary data.</text>
</comment>
<evidence type="ECO:0000313" key="7">
    <source>
        <dbReference type="EMBL" id="MBB6038872.1"/>
    </source>
</evidence>
<keyword evidence="2" id="KW-0378">Hydrolase</keyword>
<dbReference type="EMBL" id="JACHGT010000018">
    <property type="protein sequence ID" value="MBB6038872.1"/>
    <property type="molecule type" value="Genomic_DNA"/>
</dbReference>
<feature type="chain" id="PRO_5039685961" evidence="4">
    <location>
        <begin position="25"/>
        <end position="711"/>
    </location>
</feature>
<dbReference type="GO" id="GO:0006487">
    <property type="term" value="P:protein N-linked glycosylation"/>
    <property type="evidence" value="ECO:0007669"/>
    <property type="project" value="TreeGrafter"/>
</dbReference>
<dbReference type="SUPFAM" id="SSF48208">
    <property type="entry name" value="Six-hairpin glycosidases"/>
    <property type="match status" value="1"/>
</dbReference>
<name>A0A841FZB9_9ACTN</name>
<dbReference type="InterPro" id="IPR008928">
    <property type="entry name" value="6-hairpin_glycosidase_sf"/>
</dbReference>
<evidence type="ECO:0000256" key="4">
    <source>
        <dbReference type="SAM" id="SignalP"/>
    </source>
</evidence>
<keyword evidence="3" id="KW-0326">Glycosidase</keyword>
<organism evidence="7 8">
    <name type="scientific">Phytomonospora endophytica</name>
    <dbReference type="NCBI Taxonomy" id="714109"/>
    <lineage>
        <taxon>Bacteria</taxon>
        <taxon>Bacillati</taxon>
        <taxon>Actinomycetota</taxon>
        <taxon>Actinomycetes</taxon>
        <taxon>Micromonosporales</taxon>
        <taxon>Micromonosporaceae</taxon>
        <taxon>Phytomonospora</taxon>
    </lineage>
</organism>
<proteinExistence type="inferred from homology"/>
<dbReference type="Pfam" id="PF22422">
    <property type="entry name" value="MGH1-like_GH"/>
    <property type="match status" value="1"/>
</dbReference>
<dbReference type="AlphaFoldDB" id="A0A841FZB9"/>
<dbReference type="GO" id="GO:0009311">
    <property type="term" value="P:oligosaccharide metabolic process"/>
    <property type="evidence" value="ECO:0007669"/>
    <property type="project" value="InterPro"/>
</dbReference>
<dbReference type="Pfam" id="PF21152">
    <property type="entry name" value="YgjK_N"/>
    <property type="match status" value="1"/>
</dbReference>
<protein>
    <submittedName>
        <fullName evidence="7">Putative isomerase</fullName>
    </submittedName>
</protein>
<keyword evidence="4" id="KW-0732">Signal</keyword>
<evidence type="ECO:0000259" key="5">
    <source>
        <dbReference type="Pfam" id="PF21152"/>
    </source>
</evidence>
<comment type="similarity">
    <text evidence="1">Belongs to the glycosyl hydrolase 63 family.</text>
</comment>
<feature type="signal peptide" evidence="4">
    <location>
        <begin position="1"/>
        <end position="24"/>
    </location>
</feature>
<dbReference type="PANTHER" id="PTHR10412">
    <property type="entry name" value="MANNOSYL-OLIGOSACCHARIDE GLUCOSIDASE"/>
    <property type="match status" value="1"/>
</dbReference>
<dbReference type="Gene3D" id="1.50.10.10">
    <property type="match status" value="1"/>
</dbReference>
<gene>
    <name evidence="7" type="ORF">HNR73_006758</name>
</gene>
<keyword evidence="8" id="KW-1185">Reference proteome</keyword>
<evidence type="ECO:0000259" key="6">
    <source>
        <dbReference type="Pfam" id="PF22422"/>
    </source>
</evidence>
<dbReference type="PANTHER" id="PTHR10412:SF11">
    <property type="entry name" value="MANNOSYL-OLIGOSACCHARIDE GLUCOSIDASE"/>
    <property type="match status" value="1"/>
</dbReference>
<keyword evidence="7" id="KW-0413">Isomerase</keyword>
<dbReference type="InterPro" id="IPR048450">
    <property type="entry name" value="YgjK_N"/>
</dbReference>
<dbReference type="InterPro" id="IPR054491">
    <property type="entry name" value="MGH1-like_GH"/>
</dbReference>
<dbReference type="InterPro" id="IPR012341">
    <property type="entry name" value="6hp_glycosidase-like_sf"/>
</dbReference>
<accession>A0A841FZB9</accession>
<dbReference type="Proteomes" id="UP000548476">
    <property type="component" value="Unassembled WGS sequence"/>
</dbReference>
<feature type="domain" description="Glucosidase YgjK N-terminal" evidence="5">
    <location>
        <begin position="60"/>
        <end position="293"/>
    </location>
</feature>
<sequence>MRRRHLLPLLAAPLGTMIATAANASEPAITGHHPDEYPDVLDLRGTPTEARPPSDNPISVFADLGAWHAYALPAAPTEYGGFTGPLYIAEEYPWWLSKAFNRLTLADADNARPVELAADPAPRIHAHPGRLSQSFTVDGLRVELELRFASDRTAFVRARITNRGRETRRIRPSWGGSLLRHTADPVQSAPRLAGTASGVAVEFAEVRSTWSFFSTETMRFEVRHRDQVTTAVDGDAYTTSLSEPLRIGPGRTRELVWTESFTFTTADRERARKTSREVFDAPGRHTENSEKRWSTYLRRALHGVPADRRRPAVKAVQTLVTNWRGPAGRLKTGGITPSISYVWFAGGLWSWDSWKQAVAVARFDPELAASTVTTMFDHQRDDGMILDCVFYNDISDGGGNWNERNTKPPLAAWAVWEVYRHGHDRRWLSRMYPKLTAYHDWWYTARDHDGDGIAEYGATVDPGNATDEAVIEAAAWESGMDNAPRFDVDAGVTVLRNENADGELVGYSINQESVDLNSYLYAEKRLLARIARELGHGKDARRHENEAAPIAAHIREHMYDPAGGFFYDTDIVTKRPLTERGRGIEGAIPLWTGVADDGQAAAVRDALADPAQFATTVPFPTTSRDNPDFDPEAYWRGPVWLDQAYFAVAGLKRYGHHVEADALSARLLANADGMLTDQPIHENYNPLTGARLNAPNFSWSASAVLLLLRGE</sequence>
<evidence type="ECO:0000256" key="3">
    <source>
        <dbReference type="ARBA" id="ARBA00023295"/>
    </source>
</evidence>
<dbReference type="GO" id="GO:0004573">
    <property type="term" value="F:Glc3Man9GlcNAc2 oligosaccharide glucosidase activity"/>
    <property type="evidence" value="ECO:0007669"/>
    <property type="project" value="InterPro"/>
</dbReference>
<evidence type="ECO:0000256" key="1">
    <source>
        <dbReference type="ARBA" id="ARBA00010833"/>
    </source>
</evidence>
<dbReference type="GO" id="GO:0016853">
    <property type="term" value="F:isomerase activity"/>
    <property type="evidence" value="ECO:0007669"/>
    <property type="project" value="UniProtKB-KW"/>
</dbReference>
<dbReference type="Gene3D" id="2.70.98.50">
    <property type="entry name" value="putative glycoside hydrolase family protein from bacillus halodurans"/>
    <property type="match status" value="1"/>
</dbReference>
<feature type="domain" description="Mannosylglycerate hydrolase MGH1-like glycoside hydrolase" evidence="6">
    <location>
        <begin position="348"/>
        <end position="700"/>
    </location>
</feature>
<evidence type="ECO:0000256" key="2">
    <source>
        <dbReference type="ARBA" id="ARBA00022801"/>
    </source>
</evidence>